<comment type="caution">
    <text evidence="2">The sequence shown here is derived from an EMBL/GenBank/DDBJ whole genome shotgun (WGS) entry which is preliminary data.</text>
</comment>
<gene>
    <name evidence="2" type="ORF">C8F04DRAFT_1243630</name>
</gene>
<dbReference type="AlphaFoldDB" id="A0AAD6RZM0"/>
<name>A0AAD6RZM0_9AGAR</name>
<evidence type="ECO:0000313" key="2">
    <source>
        <dbReference type="EMBL" id="KAJ7017927.1"/>
    </source>
</evidence>
<keyword evidence="3" id="KW-1185">Reference proteome</keyword>
<evidence type="ECO:0000313" key="3">
    <source>
        <dbReference type="Proteomes" id="UP001218188"/>
    </source>
</evidence>
<feature type="region of interest" description="Disordered" evidence="1">
    <location>
        <begin position="234"/>
        <end position="261"/>
    </location>
</feature>
<proteinExistence type="predicted"/>
<dbReference type="EMBL" id="JARJCM010000370">
    <property type="protein sequence ID" value="KAJ7017927.1"/>
    <property type="molecule type" value="Genomic_DNA"/>
</dbReference>
<evidence type="ECO:0000256" key="1">
    <source>
        <dbReference type="SAM" id="MobiDB-lite"/>
    </source>
</evidence>
<organism evidence="2 3">
    <name type="scientific">Mycena alexandri</name>
    <dbReference type="NCBI Taxonomy" id="1745969"/>
    <lineage>
        <taxon>Eukaryota</taxon>
        <taxon>Fungi</taxon>
        <taxon>Dikarya</taxon>
        <taxon>Basidiomycota</taxon>
        <taxon>Agaricomycotina</taxon>
        <taxon>Agaricomycetes</taxon>
        <taxon>Agaricomycetidae</taxon>
        <taxon>Agaricales</taxon>
        <taxon>Marasmiineae</taxon>
        <taxon>Mycenaceae</taxon>
        <taxon>Mycena</taxon>
    </lineage>
</organism>
<protein>
    <submittedName>
        <fullName evidence="2">Uncharacterized protein</fullName>
    </submittedName>
</protein>
<dbReference type="Proteomes" id="UP001218188">
    <property type="component" value="Unassembled WGS sequence"/>
</dbReference>
<accession>A0AAD6RZM0</accession>
<reference evidence="2" key="1">
    <citation type="submission" date="2023-03" db="EMBL/GenBank/DDBJ databases">
        <title>Massive genome expansion in bonnet fungi (Mycena s.s.) driven by repeated elements and novel gene families across ecological guilds.</title>
        <authorList>
            <consortium name="Lawrence Berkeley National Laboratory"/>
            <person name="Harder C.B."/>
            <person name="Miyauchi S."/>
            <person name="Viragh M."/>
            <person name="Kuo A."/>
            <person name="Thoen E."/>
            <person name="Andreopoulos B."/>
            <person name="Lu D."/>
            <person name="Skrede I."/>
            <person name="Drula E."/>
            <person name="Henrissat B."/>
            <person name="Morin E."/>
            <person name="Kohler A."/>
            <person name="Barry K."/>
            <person name="LaButti K."/>
            <person name="Morin E."/>
            <person name="Salamov A."/>
            <person name="Lipzen A."/>
            <person name="Mereny Z."/>
            <person name="Hegedus B."/>
            <person name="Baldrian P."/>
            <person name="Stursova M."/>
            <person name="Weitz H."/>
            <person name="Taylor A."/>
            <person name="Grigoriev I.V."/>
            <person name="Nagy L.G."/>
            <person name="Martin F."/>
            <person name="Kauserud H."/>
        </authorList>
    </citation>
    <scope>NUCLEOTIDE SEQUENCE</scope>
    <source>
        <strain evidence="2">CBHHK200</strain>
    </source>
</reference>
<sequence>MTDDKYHAMSGASGAIPALSPRRHRWSLNGSGSLHTAWGDFRAESKSYLNEYTGLCSLGYLMRFCFALAAKSAEFRTMWLAPKSQGGTKGNADDVGHFNNIEGICCIKEPTNFARRNWVDTRMYSHRKVRRQGGRIRIPAQRQMPPSFTYLSRPPRVTVDSRGTGLGVTLTFLGWRVRIGVTAPGATVPNRKTVMRACEYDPKPAAYSSSIHKSSGRHRDGAVDEYHAVKELNAFTRQDAGPNPRRSRAEGLMSNHSAGEAGAQLEPTQSLHHWIGLLLQPNNAEEDSGYKSILVAIVLLIRWSRFAQLFQTSRCIWCQFFELSLNSERMVFKGTNWAVNTVEKRLQQKKPKETAWECE</sequence>